<accession>A0A5P1EDJ8</accession>
<protein>
    <recommendedName>
        <fullName evidence="3">Non-haem dioxygenase N-terminal domain-containing protein</fullName>
    </recommendedName>
</protein>
<evidence type="ECO:0000313" key="1">
    <source>
        <dbReference type="EMBL" id="ONK63966.1"/>
    </source>
</evidence>
<reference evidence="2" key="1">
    <citation type="journal article" date="2017" name="Nat. Commun.">
        <title>The asparagus genome sheds light on the origin and evolution of a young Y chromosome.</title>
        <authorList>
            <person name="Harkess A."/>
            <person name="Zhou J."/>
            <person name="Xu C."/>
            <person name="Bowers J.E."/>
            <person name="Van der Hulst R."/>
            <person name="Ayyampalayam S."/>
            <person name="Mercati F."/>
            <person name="Riccardi P."/>
            <person name="McKain M.R."/>
            <person name="Kakrana A."/>
            <person name="Tang H."/>
            <person name="Ray J."/>
            <person name="Groenendijk J."/>
            <person name="Arikit S."/>
            <person name="Mathioni S.M."/>
            <person name="Nakano M."/>
            <person name="Shan H."/>
            <person name="Telgmann-Rauber A."/>
            <person name="Kanno A."/>
            <person name="Yue Z."/>
            <person name="Chen H."/>
            <person name="Li W."/>
            <person name="Chen Y."/>
            <person name="Xu X."/>
            <person name="Zhang Y."/>
            <person name="Luo S."/>
            <person name="Chen H."/>
            <person name="Gao J."/>
            <person name="Mao Z."/>
            <person name="Pires J.C."/>
            <person name="Luo M."/>
            <person name="Kudrna D."/>
            <person name="Wing R.A."/>
            <person name="Meyers B.C."/>
            <person name="Yi K."/>
            <person name="Kong H."/>
            <person name="Lavrijsen P."/>
            <person name="Sunseri F."/>
            <person name="Falavigna A."/>
            <person name="Ye Y."/>
            <person name="Leebens-Mack J.H."/>
            <person name="Chen G."/>
        </authorList>
    </citation>
    <scope>NUCLEOTIDE SEQUENCE [LARGE SCALE GENOMIC DNA]</scope>
    <source>
        <strain evidence="2">cv. DH0086</strain>
    </source>
</reference>
<dbReference type="OMA" id="ITKVPHK"/>
<dbReference type="InterPro" id="IPR027443">
    <property type="entry name" value="IPNS-like_sf"/>
</dbReference>
<gene>
    <name evidence="1" type="ORF">A4U43_C07F20740</name>
</gene>
<dbReference type="SUPFAM" id="SSF51197">
    <property type="entry name" value="Clavaminate synthase-like"/>
    <property type="match status" value="1"/>
</dbReference>
<evidence type="ECO:0000313" key="2">
    <source>
        <dbReference type="Proteomes" id="UP000243459"/>
    </source>
</evidence>
<proteinExistence type="predicted"/>
<dbReference type="Proteomes" id="UP000243459">
    <property type="component" value="Chromosome 7"/>
</dbReference>
<sequence>MVMDSGLAETKREEDEGKFVKGVRHLCESGITKVPHKYILPVPERPEPREEMISNPKLKLPIIDLALLDTPDRSQVLQTMANSCVEYGFFQGDSNFIRKANQFPLPPHVCNPQDYRSRQLYSLRF</sequence>
<keyword evidence="2" id="KW-1185">Reference proteome</keyword>
<dbReference type="Gene3D" id="2.60.120.330">
    <property type="entry name" value="B-lactam Antibiotic, Isopenicillin N Synthase, Chain"/>
    <property type="match status" value="1"/>
</dbReference>
<organism evidence="1 2">
    <name type="scientific">Asparagus officinalis</name>
    <name type="common">Garden asparagus</name>
    <dbReference type="NCBI Taxonomy" id="4686"/>
    <lineage>
        <taxon>Eukaryota</taxon>
        <taxon>Viridiplantae</taxon>
        <taxon>Streptophyta</taxon>
        <taxon>Embryophyta</taxon>
        <taxon>Tracheophyta</taxon>
        <taxon>Spermatophyta</taxon>
        <taxon>Magnoliopsida</taxon>
        <taxon>Liliopsida</taxon>
        <taxon>Asparagales</taxon>
        <taxon>Asparagaceae</taxon>
        <taxon>Asparagoideae</taxon>
        <taxon>Asparagus</taxon>
    </lineage>
</organism>
<evidence type="ECO:0008006" key="3">
    <source>
        <dbReference type="Google" id="ProtNLM"/>
    </source>
</evidence>
<dbReference type="AlphaFoldDB" id="A0A5P1EDJ8"/>
<dbReference type="Gramene" id="ONK63966">
    <property type="protein sequence ID" value="ONK63966"/>
    <property type="gene ID" value="A4U43_C07F20740"/>
</dbReference>
<name>A0A5P1EDJ8_ASPOF</name>
<dbReference type="EMBL" id="CM007387">
    <property type="protein sequence ID" value="ONK63966.1"/>
    <property type="molecule type" value="Genomic_DNA"/>
</dbReference>